<name>A0A6P5S6Y6_PRUAV</name>
<dbReference type="Pfam" id="PF07727">
    <property type="entry name" value="RVT_2"/>
    <property type="match status" value="1"/>
</dbReference>
<dbReference type="SUPFAM" id="SSF56672">
    <property type="entry name" value="DNA/RNA polymerases"/>
    <property type="match status" value="1"/>
</dbReference>
<dbReference type="InterPro" id="IPR013103">
    <property type="entry name" value="RVT_2"/>
</dbReference>
<dbReference type="InterPro" id="IPR043502">
    <property type="entry name" value="DNA/RNA_pol_sf"/>
</dbReference>
<dbReference type="Proteomes" id="UP000515124">
    <property type="component" value="Unplaced"/>
</dbReference>
<dbReference type="RefSeq" id="XP_021811484.1">
    <property type="nucleotide sequence ID" value="XM_021955792.1"/>
</dbReference>
<protein>
    <submittedName>
        <fullName evidence="3">Uncharacterized protein LOC110754690</fullName>
    </submittedName>
</protein>
<accession>A0A6P5S6Y6</accession>
<dbReference type="PANTHER" id="PTHR11439:SF455">
    <property type="entry name" value="RLK (RECEPTOR-LIKE PROTEIN KINASE) 8, PUTATIVE-RELATED"/>
    <property type="match status" value="1"/>
</dbReference>
<dbReference type="PANTHER" id="PTHR11439">
    <property type="entry name" value="GAG-POL-RELATED RETROTRANSPOSON"/>
    <property type="match status" value="1"/>
</dbReference>
<dbReference type="CDD" id="cd09272">
    <property type="entry name" value="RNase_HI_RT_Ty1"/>
    <property type="match status" value="1"/>
</dbReference>
<keyword evidence="2" id="KW-1185">Reference proteome</keyword>
<reference evidence="3" key="1">
    <citation type="submission" date="2025-08" db="UniProtKB">
        <authorList>
            <consortium name="RefSeq"/>
        </authorList>
    </citation>
    <scope>IDENTIFICATION</scope>
</reference>
<evidence type="ECO:0000259" key="1">
    <source>
        <dbReference type="Pfam" id="PF07727"/>
    </source>
</evidence>
<evidence type="ECO:0000313" key="3">
    <source>
        <dbReference type="RefSeq" id="XP_021811484.1"/>
    </source>
</evidence>
<evidence type="ECO:0000313" key="2">
    <source>
        <dbReference type="Proteomes" id="UP000515124"/>
    </source>
</evidence>
<gene>
    <name evidence="3" type="primary">LOC110754690</name>
</gene>
<feature type="domain" description="Reverse transcriptase Ty1/copia-type" evidence="1">
    <location>
        <begin position="2"/>
        <end position="204"/>
    </location>
</feature>
<dbReference type="KEGG" id="pavi:110754690"/>
<dbReference type="GeneID" id="110754690"/>
<organism evidence="2 3">
    <name type="scientific">Prunus avium</name>
    <name type="common">Cherry</name>
    <name type="synonym">Cerasus avium</name>
    <dbReference type="NCBI Taxonomy" id="42229"/>
    <lineage>
        <taxon>Eukaryota</taxon>
        <taxon>Viridiplantae</taxon>
        <taxon>Streptophyta</taxon>
        <taxon>Embryophyta</taxon>
        <taxon>Tracheophyta</taxon>
        <taxon>Spermatophyta</taxon>
        <taxon>Magnoliopsida</taxon>
        <taxon>eudicotyledons</taxon>
        <taxon>Gunneridae</taxon>
        <taxon>Pentapetalae</taxon>
        <taxon>rosids</taxon>
        <taxon>fabids</taxon>
        <taxon>Rosales</taxon>
        <taxon>Rosaceae</taxon>
        <taxon>Amygdaloideae</taxon>
        <taxon>Amygdaleae</taxon>
        <taxon>Prunus</taxon>
    </lineage>
</organism>
<sequence length="350" mass="39816">MAKDFSQEAGLDYSETFSPVVKPSIVRLVLALSATFGWQLQQLDVKNAFLHGILHEEVYMSQPLGFIDSENPNLVCKLHKSLYGLKQAPRAWNDRFTQFLPSLGFKASHADPSLFVLKEADSLVFLLLYVDDIIITGSHSTVIQMVIDQLSKEFDMKHLGALHYFLGLQIQYPSNGIFIHQSKYIHHVLMKANLLDCKPCVMPYHPNHKLLKDDNFPYSDPAHFHSIVGALQYLTFTRPNIAYVVHQVCQFMHSPLDTHYLAVKRILRYLKGTIGHGLLYKKGSLDLTAYTDANWACDPNYCRSTTDFVVFLGSNPVSWSSKKQQSVYRSSTEVEYRVMAVTAAEVVWLH</sequence>
<dbReference type="AlphaFoldDB" id="A0A6P5S6Y6"/>
<proteinExistence type="predicted"/>